<organism evidence="2">
    <name type="scientific">viral metagenome</name>
    <dbReference type="NCBI Taxonomy" id="1070528"/>
    <lineage>
        <taxon>unclassified sequences</taxon>
        <taxon>metagenomes</taxon>
        <taxon>organismal metagenomes</taxon>
    </lineage>
</organism>
<dbReference type="SUPFAM" id="SSF101447">
    <property type="entry name" value="Formin homology 2 domain (FH2 domain)"/>
    <property type="match status" value="1"/>
</dbReference>
<protein>
    <submittedName>
        <fullName evidence="2">Uncharacterized protein</fullName>
    </submittedName>
</protein>
<sequence>MGLLSSLFGKKKRKACDRRKKSCRRPRRYNVPGSPCNKLKRKTCKSTTGCRYVKKRGCRRAKGFAKIVAMGVVPAVNEQVEQAGAAAAAAAADAGAPIADQAMAAAAAAADVAAENVIAVGGSPAAAHDAAIEAAGVAAQEVLVEAGASPEQAVAALENAVAAVEAAPPPPPPPPPPPKARPISATNLPYMDELAQRLKARGVVEFGRRRRRYGFGSSKCSTLPRTGNMDQDIRTCLNYTEGGLYPCNWSGGANNRCQKRPNAVTQLYASTVGKYMSYVMATSPALASMTPPPVPVAVAPMIPSAVRESLTEACKGLSERNCGYNPNCQWVGNKKCQARRGTEGVNEIYYGPMGPSGSVTPASVAAAEAAELMFGRRRRFAGFGKKKRYNVTGSGCNRLRKRVCKSNPNCSYTKRGCRRRSGTATKGVVYEGPSLAFGKKRKVHRRKGCKSKKLPAKIRKMCRRLKIKTTKKVGSRRVCKSLSSLKKQIARKLRRMKKSVRKTHRKTKVHRRRR</sequence>
<name>A0A6C0B0A0_9ZZZZ</name>
<feature type="compositionally biased region" description="Basic residues" evidence="1">
    <location>
        <begin position="9"/>
        <end position="28"/>
    </location>
</feature>
<dbReference type="EMBL" id="MN739039">
    <property type="protein sequence ID" value="QHS84949.1"/>
    <property type="molecule type" value="Genomic_DNA"/>
</dbReference>
<dbReference type="AlphaFoldDB" id="A0A6C0B0A0"/>
<evidence type="ECO:0000313" key="2">
    <source>
        <dbReference type="EMBL" id="QHS84949.1"/>
    </source>
</evidence>
<accession>A0A6C0B0A0</accession>
<reference evidence="2" key="1">
    <citation type="journal article" date="2020" name="Nature">
        <title>Giant virus diversity and host interactions through global metagenomics.</title>
        <authorList>
            <person name="Schulz F."/>
            <person name="Roux S."/>
            <person name="Paez-Espino D."/>
            <person name="Jungbluth S."/>
            <person name="Walsh D.A."/>
            <person name="Denef V.J."/>
            <person name="McMahon K.D."/>
            <person name="Konstantinidis K.T."/>
            <person name="Eloe-Fadrosh E.A."/>
            <person name="Kyrpides N.C."/>
            <person name="Woyke T."/>
        </authorList>
    </citation>
    <scope>NUCLEOTIDE SEQUENCE</scope>
    <source>
        <strain evidence="2">GVMAG-M-3300009182-67</strain>
    </source>
</reference>
<feature type="region of interest" description="Disordered" evidence="1">
    <location>
        <begin position="1"/>
        <end position="29"/>
    </location>
</feature>
<proteinExistence type="predicted"/>
<evidence type="ECO:0000256" key="1">
    <source>
        <dbReference type="SAM" id="MobiDB-lite"/>
    </source>
</evidence>